<keyword evidence="3" id="KW-0479">Metal-binding</keyword>
<keyword evidence="2 4" id="KW-0378">Hydrolase</keyword>
<comment type="caution">
    <text evidence="4">The sequence shown here is derived from an EMBL/GenBank/DDBJ whole genome shotgun (WGS) entry which is preliminary data.</text>
</comment>
<proteinExistence type="inferred from homology"/>
<dbReference type="InterPro" id="IPR050792">
    <property type="entry name" value="ADP-ribosylglycohydrolase"/>
</dbReference>
<dbReference type="InterPro" id="IPR005502">
    <property type="entry name" value="Ribosyl_crysJ1"/>
</dbReference>
<sequence>VAELTHADPLAGDSRVLWCEAIRVAVTERWLDVRAGLDLLPSERSEQWQVWLDDAERPDAAPRLFGNGFTVTALQAAWHAISTTPVPADDRDADSFACQHLQHALHAAVRIGNDTDTVAAIAGALLGAYWGASAVPAAWRRKVHGWPAMRARELVGLAVLAACPGEAPVEPGA</sequence>
<dbReference type="AlphaFoldDB" id="A0A7J9UYH6"/>
<dbReference type="Proteomes" id="UP000429644">
    <property type="component" value="Unassembled WGS sequence"/>
</dbReference>
<evidence type="ECO:0000256" key="2">
    <source>
        <dbReference type="ARBA" id="ARBA00022801"/>
    </source>
</evidence>
<comment type="similarity">
    <text evidence="1">Belongs to the ADP-ribosylglycohydrolase family.</text>
</comment>
<evidence type="ECO:0000313" key="4">
    <source>
        <dbReference type="EMBL" id="MPV89666.1"/>
    </source>
</evidence>
<organism evidence="4 5">
    <name type="scientific">Georgenia ruanii</name>
    <dbReference type="NCBI Taxonomy" id="348442"/>
    <lineage>
        <taxon>Bacteria</taxon>
        <taxon>Bacillati</taxon>
        <taxon>Actinomycetota</taxon>
        <taxon>Actinomycetes</taxon>
        <taxon>Micrococcales</taxon>
        <taxon>Bogoriellaceae</taxon>
        <taxon>Georgenia</taxon>
    </lineage>
</organism>
<comment type="cofactor">
    <cofactor evidence="3">
        <name>Mg(2+)</name>
        <dbReference type="ChEBI" id="CHEBI:18420"/>
    </cofactor>
    <text evidence="3">Binds 2 magnesium ions per subunit.</text>
</comment>
<keyword evidence="5" id="KW-1185">Reference proteome</keyword>
<reference evidence="4 5" key="1">
    <citation type="submission" date="2019-10" db="EMBL/GenBank/DDBJ databases">
        <title>Georgenia wutianyii sp. nov. and Georgenia yuyongxinii sp. nov. isolated from plateau pika (Ochotona curzoniae) in the Qinghai-Tibet plateau of China.</title>
        <authorList>
            <person name="Tian Z."/>
        </authorList>
    </citation>
    <scope>NUCLEOTIDE SEQUENCE [LARGE SCALE GENOMIC DNA]</scope>
    <source>
        <strain evidence="4 5">JCM 15130</strain>
    </source>
</reference>
<protein>
    <submittedName>
        <fullName evidence="4">Hydrolase</fullName>
    </submittedName>
</protein>
<name>A0A7J9UYH6_9MICO</name>
<evidence type="ECO:0000313" key="5">
    <source>
        <dbReference type="Proteomes" id="UP000429644"/>
    </source>
</evidence>
<dbReference type="PANTHER" id="PTHR16222:SF24">
    <property type="entry name" value="ADP-RIBOSYLHYDROLASE ARH3"/>
    <property type="match status" value="1"/>
</dbReference>
<accession>A0A7J9UYH6</accession>
<dbReference type="GO" id="GO:0046872">
    <property type="term" value="F:metal ion binding"/>
    <property type="evidence" value="ECO:0007669"/>
    <property type="project" value="UniProtKB-KW"/>
</dbReference>
<evidence type="ECO:0000256" key="3">
    <source>
        <dbReference type="PIRSR" id="PIRSR605502-1"/>
    </source>
</evidence>
<dbReference type="SUPFAM" id="SSF101478">
    <property type="entry name" value="ADP-ribosylglycohydrolase"/>
    <property type="match status" value="1"/>
</dbReference>
<dbReference type="GO" id="GO:0016787">
    <property type="term" value="F:hydrolase activity"/>
    <property type="evidence" value="ECO:0007669"/>
    <property type="project" value="UniProtKB-KW"/>
</dbReference>
<feature type="binding site" evidence="3">
    <location>
        <position position="114"/>
    </location>
    <ligand>
        <name>Mg(2+)</name>
        <dbReference type="ChEBI" id="CHEBI:18420"/>
        <label>1</label>
    </ligand>
</feature>
<feature type="binding site" evidence="3">
    <location>
        <position position="116"/>
    </location>
    <ligand>
        <name>Mg(2+)</name>
        <dbReference type="ChEBI" id="CHEBI:18420"/>
        <label>1</label>
    </ligand>
</feature>
<feature type="binding site" evidence="3">
    <location>
        <position position="117"/>
    </location>
    <ligand>
        <name>Mg(2+)</name>
        <dbReference type="ChEBI" id="CHEBI:18420"/>
        <label>1</label>
    </ligand>
</feature>
<dbReference type="Pfam" id="PF03747">
    <property type="entry name" value="ADP_ribosyl_GH"/>
    <property type="match status" value="1"/>
</dbReference>
<dbReference type="EMBL" id="WHPD01002888">
    <property type="protein sequence ID" value="MPV89666.1"/>
    <property type="molecule type" value="Genomic_DNA"/>
</dbReference>
<evidence type="ECO:0000256" key="1">
    <source>
        <dbReference type="ARBA" id="ARBA00010702"/>
    </source>
</evidence>
<keyword evidence="3" id="KW-0460">Magnesium</keyword>
<feature type="non-terminal residue" evidence="4">
    <location>
        <position position="1"/>
    </location>
</feature>
<dbReference type="InterPro" id="IPR036705">
    <property type="entry name" value="Ribosyl_crysJ1_sf"/>
</dbReference>
<gene>
    <name evidence="4" type="ORF">GB882_13400</name>
</gene>
<dbReference type="PANTHER" id="PTHR16222">
    <property type="entry name" value="ADP-RIBOSYLGLYCOHYDROLASE"/>
    <property type="match status" value="1"/>
</dbReference>
<dbReference type="Gene3D" id="1.10.4080.10">
    <property type="entry name" value="ADP-ribosylation/Crystallin J1"/>
    <property type="match status" value="1"/>
</dbReference>